<dbReference type="CDD" id="cd20557">
    <property type="entry name" value="CYCLIN_ScPCL1-like"/>
    <property type="match status" value="1"/>
</dbReference>
<feature type="region of interest" description="Disordered" evidence="1">
    <location>
        <begin position="471"/>
        <end position="502"/>
    </location>
</feature>
<dbReference type="HOGENOM" id="CLU_328501_0_0_1"/>
<keyword evidence="3" id="KW-1185">Reference proteome</keyword>
<dbReference type="GO" id="GO:0019901">
    <property type="term" value="F:protein kinase binding"/>
    <property type="evidence" value="ECO:0007669"/>
    <property type="project" value="InterPro"/>
</dbReference>
<dbReference type="PANTHER" id="PTHR15615">
    <property type="match status" value="1"/>
</dbReference>
<dbReference type="STRING" id="1037660.A0A066VUA4"/>
<feature type="compositionally biased region" description="Polar residues" evidence="1">
    <location>
        <begin position="562"/>
        <end position="581"/>
    </location>
</feature>
<evidence type="ECO:0008006" key="4">
    <source>
        <dbReference type="Google" id="ProtNLM"/>
    </source>
</evidence>
<dbReference type="Gene3D" id="1.10.472.10">
    <property type="entry name" value="Cyclin-like"/>
    <property type="match status" value="1"/>
</dbReference>
<dbReference type="SUPFAM" id="SSF47954">
    <property type="entry name" value="Cyclin-like"/>
    <property type="match status" value="1"/>
</dbReference>
<feature type="region of interest" description="Disordered" evidence="1">
    <location>
        <begin position="540"/>
        <end position="581"/>
    </location>
</feature>
<dbReference type="EMBL" id="JMSN01000045">
    <property type="protein sequence ID" value="KDN45081.1"/>
    <property type="molecule type" value="Genomic_DNA"/>
</dbReference>
<dbReference type="GO" id="GO:0016538">
    <property type="term" value="F:cyclin-dependent protein serine/threonine kinase regulator activity"/>
    <property type="evidence" value="ECO:0007669"/>
    <property type="project" value="TreeGrafter"/>
</dbReference>
<dbReference type="Proteomes" id="UP000027361">
    <property type="component" value="Unassembled WGS sequence"/>
</dbReference>
<dbReference type="InParanoid" id="A0A066VUA4"/>
<dbReference type="GeneID" id="25261424"/>
<accession>A0A066VUA4</accession>
<dbReference type="GO" id="GO:0000307">
    <property type="term" value="C:cyclin-dependent protein kinase holoenzyme complex"/>
    <property type="evidence" value="ECO:0007669"/>
    <property type="project" value="TreeGrafter"/>
</dbReference>
<evidence type="ECO:0000313" key="2">
    <source>
        <dbReference type="EMBL" id="KDN45081.1"/>
    </source>
</evidence>
<dbReference type="OrthoDB" id="286814at2759"/>
<organism evidence="2 3">
    <name type="scientific">Tilletiaria anomala (strain ATCC 24038 / CBS 436.72 / UBC 951)</name>
    <dbReference type="NCBI Taxonomy" id="1037660"/>
    <lineage>
        <taxon>Eukaryota</taxon>
        <taxon>Fungi</taxon>
        <taxon>Dikarya</taxon>
        <taxon>Basidiomycota</taxon>
        <taxon>Ustilaginomycotina</taxon>
        <taxon>Exobasidiomycetes</taxon>
        <taxon>Georgefischeriales</taxon>
        <taxon>Tilletiariaceae</taxon>
        <taxon>Tilletiaria</taxon>
    </lineage>
</organism>
<evidence type="ECO:0000256" key="1">
    <source>
        <dbReference type="SAM" id="MobiDB-lite"/>
    </source>
</evidence>
<comment type="caution">
    <text evidence="2">The sequence shown here is derived from an EMBL/GenBank/DDBJ whole genome shotgun (WGS) entry which is preliminary data.</text>
</comment>
<dbReference type="Pfam" id="PF08613">
    <property type="entry name" value="Cyclin"/>
    <property type="match status" value="1"/>
</dbReference>
<reference evidence="2 3" key="1">
    <citation type="submission" date="2014-05" db="EMBL/GenBank/DDBJ databases">
        <title>Draft genome sequence of a rare smut relative, Tilletiaria anomala UBC 951.</title>
        <authorList>
            <consortium name="DOE Joint Genome Institute"/>
            <person name="Toome M."/>
            <person name="Kuo A."/>
            <person name="Henrissat B."/>
            <person name="Lipzen A."/>
            <person name="Tritt A."/>
            <person name="Yoshinaga Y."/>
            <person name="Zane M."/>
            <person name="Barry K."/>
            <person name="Grigoriev I.V."/>
            <person name="Spatafora J.W."/>
            <person name="Aimea M.C."/>
        </authorList>
    </citation>
    <scope>NUCLEOTIDE SEQUENCE [LARGE SCALE GENOMIC DNA]</scope>
    <source>
        <strain evidence="2 3">UBC 951</strain>
    </source>
</reference>
<protein>
    <recommendedName>
        <fullName evidence="4">Cyclin N-terminal domain-containing protein</fullName>
    </recommendedName>
</protein>
<dbReference type="AlphaFoldDB" id="A0A066VUA4"/>
<feature type="region of interest" description="Disordered" evidence="1">
    <location>
        <begin position="145"/>
        <end position="167"/>
    </location>
</feature>
<proteinExistence type="predicted"/>
<dbReference type="RefSeq" id="XP_013243043.1">
    <property type="nucleotide sequence ID" value="XM_013387589.1"/>
</dbReference>
<sequence>MLPPASTMTFDILEQHTMGEPSISLKRKLSFGGMGTTAAQAWPCDASQRQRQHQYQDQHGLQAQQGCEAIAASITGSGATRPAAGASAASTRSKKSAEVVKLADWFAKMVCYIWFAPCMPSVIPKPVTPAHSPLASYAPLHPAPSTPSLSPTFPTGQKNSPNRHFAPNGSMSVQFVAELKRRDLQPEGQAPPRAFTGSPSSHSPLVRSAMIRLKPQASFISFAREVLNTTQLSMSVVLCALLYIYRFKSMHPHVKGREGSEYRLAIVGLMLANKFLDDNTYTNKTWSEISNMRLNDITRMEIEFWSGLGMSIHVTEQEFMAWTKWLEVITEQRTQSLARREKETMATSSRTSTSASAWMGITRSPSLQPRVGAFDLSLAGTQPAHFSKTSSPLRSMAPPFASAHSSPLRAFSNSYRPPLFAFDLHLPNGLPPLPSVAPVTSPRSAIGRDTTIGATSELSSVTSSRFWSDAVSPGASSHTSAPNGALRISISPPSARLDDSSRHAASAAQAWSASRRRSASSWCDGSGSFMPPPLHSASWAPVTASAPGSSHGLAGNKRTFGSLESDTSSSQGSALSPTWNVSQTKRVAASADNAQRPYYSLAAPLSNDHQQQQQQHGRAMRAAPAHNYNLRSMRRSTMRQMSPLAHAGGSSLFTGPSAHPRTVAANSGHSSAGTSLFTFTGDTAREGSLVPADAATAAAAAAAAMNHYHSLFAQHDSQTPNMLVAPFQAREVREPRALTYYQLASGVAQGIPSYHLPNNSYAQAPTWNPAPSAVPTSWAGQLVATGQAQEQVLQQQASADFPLASPVKSYICNQQAQPSMQPRMLDVASCAPTSWDISEIGAWQQEPFNNAQEHVDHWPLQLPAAFVRRSPSQLL</sequence>
<dbReference type="GO" id="GO:0005634">
    <property type="term" value="C:nucleus"/>
    <property type="evidence" value="ECO:0007669"/>
    <property type="project" value="TreeGrafter"/>
</dbReference>
<dbReference type="InterPro" id="IPR036915">
    <property type="entry name" value="Cyclin-like_sf"/>
</dbReference>
<dbReference type="InterPro" id="IPR013922">
    <property type="entry name" value="Cyclin_PHO80-like"/>
</dbReference>
<evidence type="ECO:0000313" key="3">
    <source>
        <dbReference type="Proteomes" id="UP000027361"/>
    </source>
</evidence>
<name>A0A066VUA4_TILAU</name>
<feature type="compositionally biased region" description="Low complexity" evidence="1">
    <location>
        <begin position="146"/>
        <end position="155"/>
    </location>
</feature>
<dbReference type="PANTHER" id="PTHR15615:SF27">
    <property type="entry name" value="PHO85 CYCLIN CLG1"/>
    <property type="match status" value="1"/>
</dbReference>
<gene>
    <name evidence="2" type="ORF">K437DRAFT_125825</name>
</gene>